<name>A0A4Y2SI56_ARAVE</name>
<keyword evidence="2" id="KW-1185">Reference proteome</keyword>
<proteinExistence type="predicted"/>
<evidence type="ECO:0000313" key="1">
    <source>
        <dbReference type="EMBL" id="GBN86980.1"/>
    </source>
</evidence>
<dbReference type="AlphaFoldDB" id="A0A4Y2SI56"/>
<gene>
    <name evidence="1" type="ORF">AVEN_243396_1</name>
</gene>
<protein>
    <submittedName>
        <fullName evidence="1">Uncharacterized protein</fullName>
    </submittedName>
</protein>
<comment type="caution">
    <text evidence="1">The sequence shown here is derived from an EMBL/GenBank/DDBJ whole genome shotgun (WGS) entry which is preliminary data.</text>
</comment>
<reference evidence="1 2" key="1">
    <citation type="journal article" date="2019" name="Sci. Rep.">
        <title>Orb-weaving spider Araneus ventricosus genome elucidates the spidroin gene catalogue.</title>
        <authorList>
            <person name="Kono N."/>
            <person name="Nakamura H."/>
            <person name="Ohtoshi R."/>
            <person name="Moran D.A.P."/>
            <person name="Shinohara A."/>
            <person name="Yoshida Y."/>
            <person name="Fujiwara M."/>
            <person name="Mori M."/>
            <person name="Tomita M."/>
            <person name="Arakawa K."/>
        </authorList>
    </citation>
    <scope>NUCLEOTIDE SEQUENCE [LARGE SCALE GENOMIC DNA]</scope>
</reference>
<accession>A0A4Y2SI56</accession>
<sequence>MCHIQDYNAEHLFFLVMDFGSSVFHCKLVYLSGQRACWDLGSPRTGKWTGWLRLLGTPGVMEAIQDLLKVYPSWLKFWGL</sequence>
<dbReference type="Proteomes" id="UP000499080">
    <property type="component" value="Unassembled WGS sequence"/>
</dbReference>
<dbReference type="EMBL" id="BGPR01021564">
    <property type="protein sequence ID" value="GBN86980.1"/>
    <property type="molecule type" value="Genomic_DNA"/>
</dbReference>
<organism evidence="1 2">
    <name type="scientific">Araneus ventricosus</name>
    <name type="common">Orbweaver spider</name>
    <name type="synonym">Epeira ventricosa</name>
    <dbReference type="NCBI Taxonomy" id="182803"/>
    <lineage>
        <taxon>Eukaryota</taxon>
        <taxon>Metazoa</taxon>
        <taxon>Ecdysozoa</taxon>
        <taxon>Arthropoda</taxon>
        <taxon>Chelicerata</taxon>
        <taxon>Arachnida</taxon>
        <taxon>Araneae</taxon>
        <taxon>Araneomorphae</taxon>
        <taxon>Entelegynae</taxon>
        <taxon>Araneoidea</taxon>
        <taxon>Araneidae</taxon>
        <taxon>Araneus</taxon>
    </lineage>
</organism>
<evidence type="ECO:0000313" key="2">
    <source>
        <dbReference type="Proteomes" id="UP000499080"/>
    </source>
</evidence>